<name>A0AAN9T9E5_9HEMI</name>
<evidence type="ECO:0000256" key="3">
    <source>
        <dbReference type="ARBA" id="ARBA00022989"/>
    </source>
</evidence>
<dbReference type="GO" id="GO:0005375">
    <property type="term" value="F:copper ion transmembrane transporter activity"/>
    <property type="evidence" value="ECO:0007669"/>
    <property type="project" value="UniProtKB-UniRule"/>
</dbReference>
<evidence type="ECO:0000313" key="6">
    <source>
        <dbReference type="EMBL" id="KAK7579737.1"/>
    </source>
</evidence>
<comment type="caution">
    <text evidence="6">The sequence shown here is derived from an EMBL/GenBank/DDBJ whole genome shotgun (WGS) entry which is preliminary data.</text>
</comment>
<keyword evidence="2 5" id="KW-0812">Transmembrane</keyword>
<dbReference type="GO" id="GO:0005886">
    <property type="term" value="C:plasma membrane"/>
    <property type="evidence" value="ECO:0007669"/>
    <property type="project" value="TreeGrafter"/>
</dbReference>
<dbReference type="Pfam" id="PF04145">
    <property type="entry name" value="Ctr"/>
    <property type="match status" value="1"/>
</dbReference>
<reference evidence="6 7" key="1">
    <citation type="submission" date="2024-03" db="EMBL/GenBank/DDBJ databases">
        <title>Adaptation during the transition from Ophiocordyceps entomopathogen to insect associate is accompanied by gene loss and intensified selection.</title>
        <authorList>
            <person name="Ward C.M."/>
            <person name="Onetto C.A."/>
            <person name="Borneman A.R."/>
        </authorList>
    </citation>
    <scope>NUCLEOTIDE SEQUENCE [LARGE SCALE GENOMIC DNA]</scope>
    <source>
        <strain evidence="6">AWRI1</strain>
        <tissue evidence="6">Single Adult Female</tissue>
    </source>
</reference>
<keyword evidence="5" id="KW-0186">Copper</keyword>
<keyword evidence="5" id="KW-0187">Copper transport</keyword>
<protein>
    <recommendedName>
        <fullName evidence="5">Copper transport protein</fullName>
    </recommendedName>
</protein>
<comment type="subcellular location">
    <subcellularLocation>
        <location evidence="1 5">Membrane</location>
        <topology evidence="1 5">Multi-pass membrane protein</topology>
    </subcellularLocation>
</comment>
<proteinExistence type="inferred from homology"/>
<feature type="transmembrane region" description="Helical" evidence="5">
    <location>
        <begin position="121"/>
        <end position="144"/>
    </location>
</feature>
<dbReference type="AlphaFoldDB" id="A0AAN9T9E5"/>
<feature type="transmembrane region" description="Helical" evidence="5">
    <location>
        <begin position="92"/>
        <end position="115"/>
    </location>
</feature>
<sequence length="226" mass="25472">MKNSFWFDCTLRDFLVRDFDIDSYAGLLTVCCATTILVLAFEILKTSRVIKKMKTSVPSGSSLFKLAFTKSTERSNLIERQENGRCRQNREVWFVSDIFGHFLEVVIGYLLMMIAMTYNGYLMIAICVGGLVGYLLYGSVMFNICAQVVVQRIMCLGCEIKPGLYCQLIPSFLFCFNFTTAISPTDGDLVPIIEEENEQAGTSETHSNSESHDQQVFTTAQVHNHS</sequence>
<evidence type="ECO:0000313" key="7">
    <source>
        <dbReference type="Proteomes" id="UP001367676"/>
    </source>
</evidence>
<keyword evidence="3 5" id="KW-1133">Transmembrane helix</keyword>
<keyword evidence="4 5" id="KW-0472">Membrane</keyword>
<comment type="similarity">
    <text evidence="5">Belongs to the copper transporter (Ctr) (TC 1.A.56) family. SLC31A subfamily.</text>
</comment>
<dbReference type="PANTHER" id="PTHR12483:SF27">
    <property type="entry name" value="COPPER TRANSPORT PROTEIN CTR1"/>
    <property type="match status" value="1"/>
</dbReference>
<dbReference type="Proteomes" id="UP001367676">
    <property type="component" value="Unassembled WGS sequence"/>
</dbReference>
<dbReference type="EMBL" id="JBBCAQ010000034">
    <property type="protein sequence ID" value="KAK7579737.1"/>
    <property type="molecule type" value="Genomic_DNA"/>
</dbReference>
<keyword evidence="5" id="KW-0406">Ion transport</keyword>
<evidence type="ECO:0000256" key="1">
    <source>
        <dbReference type="ARBA" id="ARBA00004141"/>
    </source>
</evidence>
<dbReference type="InterPro" id="IPR007274">
    <property type="entry name" value="Cop_transporter"/>
</dbReference>
<keyword evidence="5" id="KW-0813">Transport</keyword>
<dbReference type="PANTHER" id="PTHR12483">
    <property type="entry name" value="SOLUTE CARRIER FAMILY 31 COPPER TRANSPORTERS"/>
    <property type="match status" value="1"/>
</dbReference>
<evidence type="ECO:0000256" key="2">
    <source>
        <dbReference type="ARBA" id="ARBA00022692"/>
    </source>
</evidence>
<evidence type="ECO:0000256" key="5">
    <source>
        <dbReference type="RuleBase" id="RU367022"/>
    </source>
</evidence>
<feature type="transmembrane region" description="Helical" evidence="5">
    <location>
        <begin position="24"/>
        <end position="44"/>
    </location>
</feature>
<organism evidence="6 7">
    <name type="scientific">Parthenolecanium corni</name>
    <dbReference type="NCBI Taxonomy" id="536013"/>
    <lineage>
        <taxon>Eukaryota</taxon>
        <taxon>Metazoa</taxon>
        <taxon>Ecdysozoa</taxon>
        <taxon>Arthropoda</taxon>
        <taxon>Hexapoda</taxon>
        <taxon>Insecta</taxon>
        <taxon>Pterygota</taxon>
        <taxon>Neoptera</taxon>
        <taxon>Paraneoptera</taxon>
        <taxon>Hemiptera</taxon>
        <taxon>Sternorrhyncha</taxon>
        <taxon>Coccoidea</taxon>
        <taxon>Coccidae</taxon>
        <taxon>Parthenolecanium</taxon>
    </lineage>
</organism>
<keyword evidence="7" id="KW-1185">Reference proteome</keyword>
<evidence type="ECO:0000256" key="4">
    <source>
        <dbReference type="ARBA" id="ARBA00023136"/>
    </source>
</evidence>
<accession>A0AAN9T9E5</accession>
<gene>
    <name evidence="6" type="ORF">V9T40_000366</name>
</gene>